<protein>
    <recommendedName>
        <fullName evidence="4">DUF4283 domain-containing protein</fullName>
    </recommendedName>
</protein>
<organism evidence="2 3">
    <name type="scientific">Coptis chinensis</name>
    <dbReference type="NCBI Taxonomy" id="261450"/>
    <lineage>
        <taxon>Eukaryota</taxon>
        <taxon>Viridiplantae</taxon>
        <taxon>Streptophyta</taxon>
        <taxon>Embryophyta</taxon>
        <taxon>Tracheophyta</taxon>
        <taxon>Spermatophyta</taxon>
        <taxon>Magnoliopsida</taxon>
        <taxon>Ranunculales</taxon>
        <taxon>Ranunculaceae</taxon>
        <taxon>Coptidoideae</taxon>
        <taxon>Coptis</taxon>
    </lineage>
</organism>
<dbReference type="Proteomes" id="UP000631114">
    <property type="component" value="Unassembled WGS sequence"/>
</dbReference>
<sequence>MKHRYIGNPGIVGWICIDINAVKELSASIKLKSRSGNIYKFLLEFPWKPLICTKCKVFGHNLTGCEKQIPKAAHSVRIDQTMRKNNGNVKSTQMAWRKRNIDTRRSQMSRSLKPP</sequence>
<accession>A0A835I8Q9</accession>
<name>A0A835I8Q9_9MAGN</name>
<evidence type="ECO:0000313" key="2">
    <source>
        <dbReference type="EMBL" id="KAF9613605.1"/>
    </source>
</evidence>
<gene>
    <name evidence="2" type="ORF">IFM89_009431</name>
</gene>
<dbReference type="AlphaFoldDB" id="A0A835I8Q9"/>
<dbReference type="OrthoDB" id="851886at2759"/>
<feature type="compositionally biased region" description="Polar residues" evidence="1">
    <location>
        <begin position="106"/>
        <end position="115"/>
    </location>
</feature>
<feature type="region of interest" description="Disordered" evidence="1">
    <location>
        <begin position="87"/>
        <end position="115"/>
    </location>
</feature>
<proteinExistence type="predicted"/>
<reference evidence="2 3" key="1">
    <citation type="submission" date="2020-10" db="EMBL/GenBank/DDBJ databases">
        <title>The Coptis chinensis genome and diversification of protoberbering-type alkaloids.</title>
        <authorList>
            <person name="Wang B."/>
            <person name="Shu S."/>
            <person name="Song C."/>
            <person name="Liu Y."/>
        </authorList>
    </citation>
    <scope>NUCLEOTIDE SEQUENCE [LARGE SCALE GENOMIC DNA]</scope>
    <source>
        <strain evidence="2">HL-2020</strain>
        <tissue evidence="2">Leaf</tissue>
    </source>
</reference>
<comment type="caution">
    <text evidence="2">The sequence shown here is derived from an EMBL/GenBank/DDBJ whole genome shotgun (WGS) entry which is preliminary data.</text>
</comment>
<dbReference type="EMBL" id="JADFTS010000003">
    <property type="protein sequence ID" value="KAF9613605.1"/>
    <property type="molecule type" value="Genomic_DNA"/>
</dbReference>
<evidence type="ECO:0000313" key="3">
    <source>
        <dbReference type="Proteomes" id="UP000631114"/>
    </source>
</evidence>
<evidence type="ECO:0000256" key="1">
    <source>
        <dbReference type="SAM" id="MobiDB-lite"/>
    </source>
</evidence>
<keyword evidence="3" id="KW-1185">Reference proteome</keyword>
<evidence type="ECO:0008006" key="4">
    <source>
        <dbReference type="Google" id="ProtNLM"/>
    </source>
</evidence>